<dbReference type="GO" id="GO:0004383">
    <property type="term" value="F:guanylate cyclase activity"/>
    <property type="evidence" value="ECO:0007669"/>
    <property type="project" value="TreeGrafter"/>
</dbReference>
<dbReference type="Gene3D" id="6.10.250.780">
    <property type="match status" value="1"/>
</dbReference>
<evidence type="ECO:0000256" key="9">
    <source>
        <dbReference type="SAM" id="Phobius"/>
    </source>
</evidence>
<feature type="transmembrane region" description="Helical" evidence="9">
    <location>
        <begin position="243"/>
        <end position="263"/>
    </location>
</feature>
<comment type="similarity">
    <text evidence="8">Belongs to the adenylyl cyclase class-4/guanylyl cyclase family.</text>
</comment>
<evidence type="ECO:0000313" key="12">
    <source>
        <dbReference type="Proteomes" id="UP001153620"/>
    </source>
</evidence>
<dbReference type="PANTHER" id="PTHR11920">
    <property type="entry name" value="GUANYLYL CYCLASE"/>
    <property type="match status" value="1"/>
</dbReference>
<dbReference type="GO" id="GO:0007168">
    <property type="term" value="P:receptor guanylyl cyclase signaling pathway"/>
    <property type="evidence" value="ECO:0007669"/>
    <property type="project" value="TreeGrafter"/>
</dbReference>
<dbReference type="GO" id="GO:0000166">
    <property type="term" value="F:nucleotide binding"/>
    <property type="evidence" value="ECO:0007669"/>
    <property type="project" value="UniProtKB-KW"/>
</dbReference>
<dbReference type="InterPro" id="IPR018297">
    <property type="entry name" value="A/G_cyclase_CS"/>
</dbReference>
<dbReference type="EMBL" id="OU895878">
    <property type="protein sequence ID" value="CAG9802045.1"/>
    <property type="molecule type" value="Genomic_DNA"/>
</dbReference>
<keyword evidence="5 9" id="KW-0472">Membrane</keyword>
<dbReference type="InterPro" id="IPR029787">
    <property type="entry name" value="Nucleotide_cyclase"/>
</dbReference>
<name>A0A9N9RRU9_9DIPT</name>
<keyword evidence="2 9" id="KW-0812">Transmembrane</keyword>
<accession>A0A9N9RRU9</accession>
<dbReference type="SMART" id="SM00044">
    <property type="entry name" value="CYCc"/>
    <property type="match status" value="1"/>
</dbReference>
<dbReference type="CDD" id="cd07302">
    <property type="entry name" value="CHD"/>
    <property type="match status" value="1"/>
</dbReference>
<keyword evidence="12" id="KW-1185">Reference proteome</keyword>
<reference evidence="11" key="2">
    <citation type="submission" date="2022-10" db="EMBL/GenBank/DDBJ databases">
        <authorList>
            <consortium name="ENA_rothamsted_submissions"/>
            <consortium name="culmorum"/>
            <person name="King R."/>
        </authorList>
    </citation>
    <scope>NUCLEOTIDE SEQUENCE</scope>
</reference>
<dbReference type="PROSITE" id="PS00452">
    <property type="entry name" value="GUANYLATE_CYCLASE_1"/>
    <property type="match status" value="1"/>
</dbReference>
<evidence type="ECO:0000313" key="11">
    <source>
        <dbReference type="EMBL" id="CAG9802045.1"/>
    </source>
</evidence>
<dbReference type="AlphaFoldDB" id="A0A9N9RRU9"/>
<keyword evidence="4 9" id="KW-1133">Transmembrane helix</keyword>
<dbReference type="Pfam" id="PF08376">
    <property type="entry name" value="NIT"/>
    <property type="match status" value="1"/>
</dbReference>
<dbReference type="PANTHER" id="PTHR11920:SF504">
    <property type="entry name" value="GUANYLATE CYCLASE"/>
    <property type="match status" value="1"/>
</dbReference>
<dbReference type="Gene3D" id="3.30.70.1230">
    <property type="entry name" value="Nucleotide cyclase"/>
    <property type="match status" value="1"/>
</dbReference>
<evidence type="ECO:0000256" key="4">
    <source>
        <dbReference type="ARBA" id="ARBA00022989"/>
    </source>
</evidence>
<dbReference type="OrthoDB" id="60033at2759"/>
<evidence type="ECO:0000256" key="8">
    <source>
        <dbReference type="RuleBase" id="RU000405"/>
    </source>
</evidence>
<dbReference type="Proteomes" id="UP001153620">
    <property type="component" value="Chromosome 2"/>
</dbReference>
<keyword evidence="3" id="KW-0547">Nucleotide-binding</keyword>
<evidence type="ECO:0000256" key="2">
    <source>
        <dbReference type="ARBA" id="ARBA00022692"/>
    </source>
</evidence>
<dbReference type="GO" id="GO:0001653">
    <property type="term" value="F:peptide receptor activity"/>
    <property type="evidence" value="ECO:0007669"/>
    <property type="project" value="TreeGrafter"/>
</dbReference>
<dbReference type="FunFam" id="3.30.70.1230:FF:000028">
    <property type="entry name" value="Guanylate cyclase"/>
    <property type="match status" value="1"/>
</dbReference>
<sequence>MSTITNLTNRFEVTNEAINNMTTWTEIIIPASPSFDNDTDEDESQVMLNRTSFIARLNDFRTQVTSEQNRENNISHAILWYMAVNNAMLDHLTKQIKESDKSGIWRYLIGFKNLIRSIENIGISAVYGINFFSRGQLVGENYVNYIKYDALGKDLLNSSLNYVPYLKSQYKNLTNFKEYGSIKNMSKRITHNNKISPDNNAAVNYYRSMTEYIEQLRTLHSSLRRKIKDEVKQLLKEASDDEAIGIAILVTVIIVSPIIIILVRNAVATIQLYSINLAEKAKELRLEQKKSDAILFQMLPTSVAIKLKQTRQVPAEYFDSVTIYFSDIVGFTEIASICSPLEVCSFLNSIYKVFDERIANYQVYKVETIGDAYMVASGLPERCVDNKHVSEIATMALDLLHASTYFKIPHSTHEKLEIRIGIHTGPCGAGIVGTKMPRYCLFGDTVNVASRMESTGEASKIHITSEVNDELAIIGGFKTELRGLIDVKGKGLMKTYWLTCRDAPIINYKEEIAWFADMQPVFLNKI</sequence>
<feature type="domain" description="Guanylate cyclase" evidence="10">
    <location>
        <begin position="322"/>
        <end position="453"/>
    </location>
</feature>
<reference evidence="11" key="1">
    <citation type="submission" date="2022-01" db="EMBL/GenBank/DDBJ databases">
        <authorList>
            <person name="King R."/>
        </authorList>
    </citation>
    <scope>NUCLEOTIDE SEQUENCE</scope>
</reference>
<dbReference type="SUPFAM" id="SSF55073">
    <property type="entry name" value="Nucleotide cyclase"/>
    <property type="match status" value="1"/>
</dbReference>
<comment type="subcellular location">
    <subcellularLocation>
        <location evidence="1">Membrane</location>
    </subcellularLocation>
</comment>
<proteinExistence type="inferred from homology"/>
<dbReference type="InterPro" id="IPR050401">
    <property type="entry name" value="Cyclic_nucleotide_synthase"/>
</dbReference>
<evidence type="ECO:0000256" key="7">
    <source>
        <dbReference type="ARBA" id="ARBA00023239"/>
    </source>
</evidence>
<evidence type="ECO:0000259" key="10">
    <source>
        <dbReference type="PROSITE" id="PS50125"/>
    </source>
</evidence>
<evidence type="ECO:0000256" key="6">
    <source>
        <dbReference type="ARBA" id="ARBA00023180"/>
    </source>
</evidence>
<dbReference type="GO" id="GO:0004016">
    <property type="term" value="F:adenylate cyclase activity"/>
    <property type="evidence" value="ECO:0007669"/>
    <property type="project" value="TreeGrafter"/>
</dbReference>
<dbReference type="InterPro" id="IPR001054">
    <property type="entry name" value="A/G_cyclase"/>
</dbReference>
<keyword evidence="6" id="KW-0325">Glycoprotein</keyword>
<evidence type="ECO:0000256" key="3">
    <source>
        <dbReference type="ARBA" id="ARBA00022741"/>
    </source>
</evidence>
<dbReference type="InterPro" id="IPR013587">
    <property type="entry name" value="Nitrate/nitrite_sensing"/>
</dbReference>
<evidence type="ECO:0000256" key="1">
    <source>
        <dbReference type="ARBA" id="ARBA00004370"/>
    </source>
</evidence>
<dbReference type="GO" id="GO:0005886">
    <property type="term" value="C:plasma membrane"/>
    <property type="evidence" value="ECO:0007669"/>
    <property type="project" value="TreeGrafter"/>
</dbReference>
<protein>
    <recommendedName>
        <fullName evidence="10">Guanylate cyclase domain-containing protein</fullName>
    </recommendedName>
</protein>
<gene>
    <name evidence="11" type="ORF">CHIRRI_LOCUS4961</name>
</gene>
<keyword evidence="7 8" id="KW-0456">Lyase</keyword>
<evidence type="ECO:0000256" key="5">
    <source>
        <dbReference type="ARBA" id="ARBA00023136"/>
    </source>
</evidence>
<dbReference type="PROSITE" id="PS50125">
    <property type="entry name" value="GUANYLATE_CYCLASE_2"/>
    <property type="match status" value="1"/>
</dbReference>
<dbReference type="Pfam" id="PF00211">
    <property type="entry name" value="Guanylate_cyc"/>
    <property type="match status" value="1"/>
</dbReference>
<organism evidence="11 12">
    <name type="scientific">Chironomus riparius</name>
    <dbReference type="NCBI Taxonomy" id="315576"/>
    <lineage>
        <taxon>Eukaryota</taxon>
        <taxon>Metazoa</taxon>
        <taxon>Ecdysozoa</taxon>
        <taxon>Arthropoda</taxon>
        <taxon>Hexapoda</taxon>
        <taxon>Insecta</taxon>
        <taxon>Pterygota</taxon>
        <taxon>Neoptera</taxon>
        <taxon>Endopterygota</taxon>
        <taxon>Diptera</taxon>
        <taxon>Nematocera</taxon>
        <taxon>Chironomoidea</taxon>
        <taxon>Chironomidae</taxon>
        <taxon>Chironominae</taxon>
        <taxon>Chironomus</taxon>
    </lineage>
</organism>
<dbReference type="GO" id="GO:0035556">
    <property type="term" value="P:intracellular signal transduction"/>
    <property type="evidence" value="ECO:0007669"/>
    <property type="project" value="InterPro"/>
</dbReference>